<evidence type="ECO:0000313" key="6">
    <source>
        <dbReference type="Proteomes" id="UP001138751"/>
    </source>
</evidence>
<dbReference type="SUPFAM" id="SSF116734">
    <property type="entry name" value="DNA methylase specificity domain"/>
    <property type="match status" value="1"/>
</dbReference>
<dbReference type="InterPro" id="IPR000055">
    <property type="entry name" value="Restrct_endonuc_typeI_TRD"/>
</dbReference>
<comment type="similarity">
    <text evidence="1">Belongs to the type-I restriction system S methylase family.</text>
</comment>
<dbReference type="PANTHER" id="PTHR43140:SF1">
    <property type="entry name" value="TYPE I RESTRICTION ENZYME ECOKI SPECIFICITY SUBUNIT"/>
    <property type="match status" value="1"/>
</dbReference>
<dbReference type="Pfam" id="PF01420">
    <property type="entry name" value="Methylase_S"/>
    <property type="match status" value="1"/>
</dbReference>
<organism evidence="5 6">
    <name type="scientific">Neoroseomonas soli</name>
    <dbReference type="NCBI Taxonomy" id="1081025"/>
    <lineage>
        <taxon>Bacteria</taxon>
        <taxon>Pseudomonadati</taxon>
        <taxon>Pseudomonadota</taxon>
        <taxon>Alphaproteobacteria</taxon>
        <taxon>Acetobacterales</taxon>
        <taxon>Acetobacteraceae</taxon>
        <taxon>Neoroseomonas</taxon>
    </lineage>
</organism>
<accession>A0A9X9WYL6</accession>
<evidence type="ECO:0000256" key="3">
    <source>
        <dbReference type="ARBA" id="ARBA00023125"/>
    </source>
</evidence>
<proteinExistence type="inferred from homology"/>
<evidence type="ECO:0000256" key="1">
    <source>
        <dbReference type="ARBA" id="ARBA00010923"/>
    </source>
</evidence>
<keyword evidence="2" id="KW-0680">Restriction system</keyword>
<keyword evidence="6" id="KW-1185">Reference proteome</keyword>
<dbReference type="Gene3D" id="3.90.220.20">
    <property type="entry name" value="DNA methylase specificity domains"/>
    <property type="match status" value="1"/>
</dbReference>
<evidence type="ECO:0000256" key="2">
    <source>
        <dbReference type="ARBA" id="ARBA00022747"/>
    </source>
</evidence>
<sequence length="215" mass="23622">MSYFAKTGFSAASAFPMQTLRDVVRERQGATDPQQLGDQPISYLGLEHVRSGSGELVEFAQRPANSVKSRSKVFRKGDVLFGRMRPELNKVYLAEGEVEEGICSTEFVVLIALEGVVVPRFLRHVLTTSFVTDQIGRFRGGAALPRINTGDLLSIPIPVPPLDVQHRMAAQLLELERELIGLRRRVEALPALMLEGLSQALIAGSDKLEVDQGPN</sequence>
<gene>
    <name evidence="5" type="ORF">GXW76_13770</name>
</gene>
<keyword evidence="3" id="KW-0238">DNA-binding</keyword>
<dbReference type="PANTHER" id="PTHR43140">
    <property type="entry name" value="TYPE-1 RESTRICTION ENZYME ECOKI SPECIFICITY PROTEIN"/>
    <property type="match status" value="1"/>
</dbReference>
<dbReference type="EMBL" id="JAAEDM010000036">
    <property type="protein sequence ID" value="MBR0672245.1"/>
    <property type="molecule type" value="Genomic_DNA"/>
</dbReference>
<dbReference type="RefSeq" id="WP_211862669.1">
    <property type="nucleotide sequence ID" value="NZ_JAAEDM010000036.1"/>
</dbReference>
<feature type="domain" description="Type I restriction modification DNA specificity" evidence="4">
    <location>
        <begin position="69"/>
        <end position="180"/>
    </location>
</feature>
<dbReference type="Proteomes" id="UP001138751">
    <property type="component" value="Unassembled WGS sequence"/>
</dbReference>
<dbReference type="InterPro" id="IPR051212">
    <property type="entry name" value="Type-I_RE_S_subunit"/>
</dbReference>
<protein>
    <recommendedName>
        <fullName evidence="4">Type I restriction modification DNA specificity domain-containing protein</fullName>
    </recommendedName>
</protein>
<evidence type="ECO:0000313" key="5">
    <source>
        <dbReference type="EMBL" id="MBR0672245.1"/>
    </source>
</evidence>
<dbReference type="GO" id="GO:0003677">
    <property type="term" value="F:DNA binding"/>
    <property type="evidence" value="ECO:0007669"/>
    <property type="project" value="UniProtKB-KW"/>
</dbReference>
<evidence type="ECO:0000259" key="4">
    <source>
        <dbReference type="Pfam" id="PF01420"/>
    </source>
</evidence>
<dbReference type="InterPro" id="IPR044946">
    <property type="entry name" value="Restrct_endonuc_typeI_TRD_sf"/>
</dbReference>
<reference evidence="5" key="1">
    <citation type="submission" date="2020-01" db="EMBL/GenBank/DDBJ databases">
        <authorList>
            <person name="Rat A."/>
        </authorList>
    </citation>
    <scope>NUCLEOTIDE SEQUENCE</scope>
    <source>
        <strain evidence="5">LMG 31231</strain>
    </source>
</reference>
<dbReference type="GO" id="GO:0009307">
    <property type="term" value="P:DNA restriction-modification system"/>
    <property type="evidence" value="ECO:0007669"/>
    <property type="project" value="UniProtKB-KW"/>
</dbReference>
<name>A0A9X9WYL6_9PROT</name>
<reference evidence="5" key="2">
    <citation type="journal article" date="2021" name="Syst. Appl. Microbiol.">
        <title>Roseomonas hellenica sp. nov., isolated from roots of wild-growing Alkanna tinctoria.</title>
        <authorList>
            <person name="Rat A."/>
            <person name="Naranjo H.D."/>
            <person name="Lebbe L."/>
            <person name="Cnockaert M."/>
            <person name="Krigas N."/>
            <person name="Grigoriadou K."/>
            <person name="Maloupa E."/>
            <person name="Willems A."/>
        </authorList>
    </citation>
    <scope>NUCLEOTIDE SEQUENCE</scope>
    <source>
        <strain evidence="5">LMG 31231</strain>
    </source>
</reference>
<comment type="caution">
    <text evidence="5">The sequence shown here is derived from an EMBL/GenBank/DDBJ whole genome shotgun (WGS) entry which is preliminary data.</text>
</comment>
<dbReference type="AlphaFoldDB" id="A0A9X9WYL6"/>